<dbReference type="Gene3D" id="2.40.10.10">
    <property type="entry name" value="Trypsin-like serine proteases"/>
    <property type="match status" value="5"/>
</dbReference>
<dbReference type="CDD" id="cd00190">
    <property type="entry name" value="Tryp_SPc"/>
    <property type="match status" value="1"/>
</dbReference>
<dbReference type="Pfam" id="PF00089">
    <property type="entry name" value="Trypsin"/>
    <property type="match status" value="1"/>
</dbReference>
<evidence type="ECO:0000313" key="4">
    <source>
        <dbReference type="Proteomes" id="UP001458880"/>
    </source>
</evidence>
<dbReference type="InterPro" id="IPR001254">
    <property type="entry name" value="Trypsin_dom"/>
</dbReference>
<keyword evidence="1" id="KW-0732">Signal</keyword>
<dbReference type="InterPro" id="IPR043504">
    <property type="entry name" value="Peptidase_S1_PA_chymotrypsin"/>
</dbReference>
<comment type="caution">
    <text evidence="3">The sequence shown here is derived from an EMBL/GenBank/DDBJ whole genome shotgun (WGS) entry which is preliminary data.</text>
</comment>
<dbReference type="InterPro" id="IPR031986">
    <property type="entry name" value="GD_N"/>
</dbReference>
<sequence length="470" mass="51826">MNRSTPLLHSFCLVVVSFSLLLRKQTTAQDFISPCPKVFTYEPQLSEPGKWYGTVTLIADADIIQVWLLIALDNPALEIGNWFGEVTMFSTKNYLIKNKKYMLPANIPLPIRFYVRYDPNKPVPQVITIRLNASPICPEYLATSAPPISSNRTAFEVNNADKPTISITSTLPLGKFSSGSGSDEPSEFEDDFFPGDFIGLKEKSVNVDAGSDVECGTVIEKPSALITNGQRTNIAEYPWHVALHYLKDGDSNYTCGGSLISRYHVALHYLKDGDSNYTCGGSLISRYHVLTAAHCVSKPGSQSLLDSKNLLVVLVIRLSEPANFTNYVRPICLWEGSTDVSYLIGKFGTIVGWGYDENGRLREELTSLSIPIVSKEVCIYSLPDFYPRFTTLETYCAGFTNGSSACNGDSGGGMVFEMNEGNQNKKAYHLRGLISLSVALHNQAKCDPTHYVVFTDVAKYLSFIKQATAA</sequence>
<organism evidence="3 4">
    <name type="scientific">Popillia japonica</name>
    <name type="common">Japanese beetle</name>
    <dbReference type="NCBI Taxonomy" id="7064"/>
    <lineage>
        <taxon>Eukaryota</taxon>
        <taxon>Metazoa</taxon>
        <taxon>Ecdysozoa</taxon>
        <taxon>Arthropoda</taxon>
        <taxon>Hexapoda</taxon>
        <taxon>Insecta</taxon>
        <taxon>Pterygota</taxon>
        <taxon>Neoptera</taxon>
        <taxon>Endopterygota</taxon>
        <taxon>Coleoptera</taxon>
        <taxon>Polyphaga</taxon>
        <taxon>Scarabaeiformia</taxon>
        <taxon>Scarabaeidae</taxon>
        <taxon>Rutelinae</taxon>
        <taxon>Popillia</taxon>
    </lineage>
</organism>
<evidence type="ECO:0000313" key="3">
    <source>
        <dbReference type="EMBL" id="KAK9751265.1"/>
    </source>
</evidence>
<name>A0AAW1MP75_POPJA</name>
<dbReference type="AlphaFoldDB" id="A0AAW1MP75"/>
<dbReference type="Pfam" id="PF16030">
    <property type="entry name" value="GD_N"/>
    <property type="match status" value="1"/>
</dbReference>
<dbReference type="InterPro" id="IPR051333">
    <property type="entry name" value="CLIP_Serine_Protease"/>
</dbReference>
<protein>
    <submittedName>
        <fullName evidence="3">Trypsin</fullName>
    </submittedName>
</protein>
<feature type="domain" description="Peptidase S1" evidence="2">
    <location>
        <begin position="226"/>
        <end position="469"/>
    </location>
</feature>
<reference evidence="3 4" key="1">
    <citation type="journal article" date="2024" name="BMC Genomics">
        <title>De novo assembly and annotation of Popillia japonica's genome with initial clues to its potential as an invasive pest.</title>
        <authorList>
            <person name="Cucini C."/>
            <person name="Boschi S."/>
            <person name="Funari R."/>
            <person name="Cardaioli E."/>
            <person name="Iannotti N."/>
            <person name="Marturano G."/>
            <person name="Paoli F."/>
            <person name="Bruttini M."/>
            <person name="Carapelli A."/>
            <person name="Frati F."/>
            <person name="Nardi F."/>
        </authorList>
    </citation>
    <scope>NUCLEOTIDE SEQUENCE [LARGE SCALE GENOMIC DNA]</scope>
    <source>
        <strain evidence="3">DMR45628</strain>
    </source>
</reference>
<dbReference type="GO" id="GO:0006508">
    <property type="term" value="P:proteolysis"/>
    <property type="evidence" value="ECO:0007669"/>
    <property type="project" value="InterPro"/>
</dbReference>
<dbReference type="PANTHER" id="PTHR24260">
    <property type="match status" value="1"/>
</dbReference>
<feature type="signal peptide" evidence="1">
    <location>
        <begin position="1"/>
        <end position="28"/>
    </location>
</feature>
<dbReference type="SMART" id="SM00020">
    <property type="entry name" value="Tryp_SPc"/>
    <property type="match status" value="1"/>
</dbReference>
<dbReference type="InterPro" id="IPR001314">
    <property type="entry name" value="Peptidase_S1A"/>
</dbReference>
<dbReference type="Proteomes" id="UP001458880">
    <property type="component" value="Unassembled WGS sequence"/>
</dbReference>
<keyword evidence="4" id="KW-1185">Reference proteome</keyword>
<dbReference type="EMBL" id="JASPKY010000029">
    <property type="protein sequence ID" value="KAK9751265.1"/>
    <property type="molecule type" value="Genomic_DNA"/>
</dbReference>
<gene>
    <name evidence="3" type="ORF">QE152_g5163</name>
</gene>
<feature type="chain" id="PRO_5043777409" evidence="1">
    <location>
        <begin position="29"/>
        <end position="470"/>
    </location>
</feature>
<evidence type="ECO:0000259" key="2">
    <source>
        <dbReference type="PROSITE" id="PS50240"/>
    </source>
</evidence>
<accession>A0AAW1MP75</accession>
<dbReference type="GO" id="GO:0004252">
    <property type="term" value="F:serine-type endopeptidase activity"/>
    <property type="evidence" value="ECO:0007669"/>
    <property type="project" value="InterPro"/>
</dbReference>
<dbReference type="PANTHER" id="PTHR24260:SF143">
    <property type="entry name" value="SERINE PROTEASE GD-LIKE PROTEIN"/>
    <property type="match status" value="1"/>
</dbReference>
<dbReference type="SUPFAM" id="SSF50494">
    <property type="entry name" value="Trypsin-like serine proteases"/>
    <property type="match status" value="2"/>
</dbReference>
<dbReference type="PROSITE" id="PS00134">
    <property type="entry name" value="TRYPSIN_HIS"/>
    <property type="match status" value="1"/>
</dbReference>
<dbReference type="PRINTS" id="PR00722">
    <property type="entry name" value="CHYMOTRYPSIN"/>
</dbReference>
<dbReference type="InterPro" id="IPR018114">
    <property type="entry name" value="TRYPSIN_HIS"/>
</dbReference>
<dbReference type="PROSITE" id="PS50240">
    <property type="entry name" value="TRYPSIN_DOM"/>
    <property type="match status" value="1"/>
</dbReference>
<dbReference type="InterPro" id="IPR009003">
    <property type="entry name" value="Peptidase_S1_PA"/>
</dbReference>
<evidence type="ECO:0000256" key="1">
    <source>
        <dbReference type="SAM" id="SignalP"/>
    </source>
</evidence>
<proteinExistence type="predicted"/>